<dbReference type="EMBL" id="LSRX01000757">
    <property type="protein sequence ID" value="OLP89500.1"/>
    <property type="molecule type" value="Genomic_DNA"/>
</dbReference>
<feature type="region of interest" description="Disordered" evidence="1">
    <location>
        <begin position="233"/>
        <end position="269"/>
    </location>
</feature>
<protein>
    <submittedName>
        <fullName evidence="2">Uncharacterized protein</fullName>
    </submittedName>
</protein>
<sequence length="662" mass="72242">MGCQSTKVVPAEQFKAVAPTETSQSHTEASPGPEKRETEGAQEAAKASVPTWALGLGLDDHCDQVRDYFRKRSQETPPWLEEDAAIWQQLEHGRAYDEERRQAVDSYAHSVTLEKDGKPTAVIRAAPGEDVELHAKGWIQNKEGDTSLHQLLLVLDTTIIAEVYDSIPGGGDTFETAFSFKAPEEPGVYMIWRFNELQQSMEDAKASLMAKGSVVDASQYPAFFAGTLVVASSGSTDMPENKAETAAETDKEAANADQEAANTDNEEAANANKAAVPAWAAELGIDGDHCGYVRDYFRKRSQETPPWLEEDAAIWQQLEHGRAYDEERRQAVDSYAHSVTLEKDGKPTAVIRAAPGEDVELHAKGWIQNKEGDTSLHQLLLVLDTTIIAEVYDSIPGGGDTFETAFSFKAPEEPGVYMIWRFNELQQSMEEAKAIFEQGQSADARKAKTLLQLRREGVEPAFEKVAFACATRAVATAAASLLHRLPNRGESSVQVAILTNATSPWCNPIISPRTIQSWGQRHRDIASMLSRGLGESERNDGSLTVPGSAFAKGARQLPKEHGQGCYPGASKGDAFRGFGQVAARFKEHNGLRIAAIHSTGALCDWNKAHPEKQVKAGDLLVEIDSQKPEGGMRGNGKELYEELLRVPRPCRLVIGAGPLHVG</sequence>
<proteinExistence type="predicted"/>
<accession>A0A1Q9D2U4</accession>
<evidence type="ECO:0000313" key="2">
    <source>
        <dbReference type="EMBL" id="OLP89500.1"/>
    </source>
</evidence>
<dbReference type="Proteomes" id="UP000186817">
    <property type="component" value="Unassembled WGS sequence"/>
</dbReference>
<evidence type="ECO:0000313" key="3">
    <source>
        <dbReference type="Proteomes" id="UP000186817"/>
    </source>
</evidence>
<name>A0A1Q9D2U4_SYMMI</name>
<dbReference type="AlphaFoldDB" id="A0A1Q9D2U4"/>
<feature type="region of interest" description="Disordered" evidence="1">
    <location>
        <begin position="1"/>
        <end position="47"/>
    </location>
</feature>
<keyword evidence="3" id="KW-1185">Reference proteome</keyword>
<comment type="caution">
    <text evidence="2">The sequence shown here is derived from an EMBL/GenBank/DDBJ whole genome shotgun (WGS) entry which is preliminary data.</text>
</comment>
<organism evidence="2 3">
    <name type="scientific">Symbiodinium microadriaticum</name>
    <name type="common">Dinoflagellate</name>
    <name type="synonym">Zooxanthella microadriatica</name>
    <dbReference type="NCBI Taxonomy" id="2951"/>
    <lineage>
        <taxon>Eukaryota</taxon>
        <taxon>Sar</taxon>
        <taxon>Alveolata</taxon>
        <taxon>Dinophyceae</taxon>
        <taxon>Suessiales</taxon>
        <taxon>Symbiodiniaceae</taxon>
        <taxon>Symbiodinium</taxon>
    </lineage>
</organism>
<reference evidence="2 3" key="1">
    <citation type="submission" date="2016-02" db="EMBL/GenBank/DDBJ databases">
        <title>Genome analysis of coral dinoflagellate symbionts highlights evolutionary adaptations to a symbiotic lifestyle.</title>
        <authorList>
            <person name="Aranda M."/>
            <person name="Li Y."/>
            <person name="Liew Y.J."/>
            <person name="Baumgarten S."/>
            <person name="Simakov O."/>
            <person name="Wilson M."/>
            <person name="Piel J."/>
            <person name="Ashoor H."/>
            <person name="Bougouffa S."/>
            <person name="Bajic V.B."/>
            <person name="Ryu T."/>
            <person name="Ravasi T."/>
            <person name="Bayer T."/>
            <person name="Micklem G."/>
            <person name="Kim H."/>
            <person name="Bhak J."/>
            <person name="Lajeunesse T.C."/>
            <person name="Voolstra C.R."/>
        </authorList>
    </citation>
    <scope>NUCLEOTIDE SEQUENCE [LARGE SCALE GENOMIC DNA]</scope>
    <source>
        <strain evidence="2 3">CCMP2467</strain>
    </source>
</reference>
<dbReference type="OrthoDB" id="445388at2759"/>
<evidence type="ECO:0000256" key="1">
    <source>
        <dbReference type="SAM" id="MobiDB-lite"/>
    </source>
</evidence>
<feature type="compositionally biased region" description="Basic and acidic residues" evidence="1">
    <location>
        <begin position="239"/>
        <end position="254"/>
    </location>
</feature>
<feature type="compositionally biased region" description="Low complexity" evidence="1">
    <location>
        <begin position="255"/>
        <end position="269"/>
    </location>
</feature>
<gene>
    <name evidence="2" type="ORF">AK812_SmicGene29046</name>
</gene>